<comment type="caution">
    <text evidence="1">The sequence shown here is derived from an EMBL/GenBank/DDBJ whole genome shotgun (WGS) entry which is preliminary data.</text>
</comment>
<dbReference type="AlphaFoldDB" id="A0A9D5CC80"/>
<evidence type="ECO:0000313" key="2">
    <source>
        <dbReference type="Proteomes" id="UP001085076"/>
    </source>
</evidence>
<evidence type="ECO:0000313" key="1">
    <source>
        <dbReference type="EMBL" id="KAJ0970133.1"/>
    </source>
</evidence>
<dbReference type="Proteomes" id="UP001085076">
    <property type="component" value="Miscellaneous, Linkage group lg06"/>
</dbReference>
<reference evidence="1" key="1">
    <citation type="submission" date="2021-03" db="EMBL/GenBank/DDBJ databases">
        <authorList>
            <person name="Li Z."/>
            <person name="Yang C."/>
        </authorList>
    </citation>
    <scope>NUCLEOTIDE SEQUENCE</scope>
    <source>
        <strain evidence="1">Dzin_1.0</strain>
        <tissue evidence="1">Leaf</tissue>
    </source>
</reference>
<name>A0A9D5CC80_9LILI</name>
<reference evidence="1" key="2">
    <citation type="journal article" date="2022" name="Hortic Res">
        <title>The genome of Dioscorea zingiberensis sheds light on the biosynthesis, origin and evolution of the medicinally important diosgenin saponins.</title>
        <authorList>
            <person name="Li Y."/>
            <person name="Tan C."/>
            <person name="Li Z."/>
            <person name="Guo J."/>
            <person name="Li S."/>
            <person name="Chen X."/>
            <person name="Wang C."/>
            <person name="Dai X."/>
            <person name="Yang H."/>
            <person name="Song W."/>
            <person name="Hou L."/>
            <person name="Xu J."/>
            <person name="Tong Z."/>
            <person name="Xu A."/>
            <person name="Yuan X."/>
            <person name="Wang W."/>
            <person name="Yang Q."/>
            <person name="Chen L."/>
            <person name="Sun Z."/>
            <person name="Wang K."/>
            <person name="Pan B."/>
            <person name="Chen J."/>
            <person name="Bao Y."/>
            <person name="Liu F."/>
            <person name="Qi X."/>
            <person name="Gang D.R."/>
            <person name="Wen J."/>
            <person name="Li J."/>
        </authorList>
    </citation>
    <scope>NUCLEOTIDE SEQUENCE</scope>
    <source>
        <strain evidence="1">Dzin_1.0</strain>
    </source>
</reference>
<organism evidence="1 2">
    <name type="scientific">Dioscorea zingiberensis</name>
    <dbReference type="NCBI Taxonomy" id="325984"/>
    <lineage>
        <taxon>Eukaryota</taxon>
        <taxon>Viridiplantae</taxon>
        <taxon>Streptophyta</taxon>
        <taxon>Embryophyta</taxon>
        <taxon>Tracheophyta</taxon>
        <taxon>Spermatophyta</taxon>
        <taxon>Magnoliopsida</taxon>
        <taxon>Liliopsida</taxon>
        <taxon>Dioscoreales</taxon>
        <taxon>Dioscoreaceae</taxon>
        <taxon>Dioscorea</taxon>
    </lineage>
</organism>
<sequence>MTSLGNGGKSNDKGKNKFSVLAETEEQGVDQNSTNHLSIVEAVTEVLTASDDMEEIEDATLAEEFALRFHGNISTSNSQQQQASIAPIHGLGSLQQQRDGMAAAQIITAPGWLRVCRDFSDRWRVGAAGQSDVKAGGELHRRSSAVLLSFRDTATSGSGLRRQRGPAAARPCLRWQPSSWF</sequence>
<accession>A0A9D5CC80</accession>
<dbReference type="EMBL" id="JAGGNH010000006">
    <property type="protein sequence ID" value="KAJ0970133.1"/>
    <property type="molecule type" value="Genomic_DNA"/>
</dbReference>
<gene>
    <name evidence="1" type="ORF">J5N97_023010</name>
</gene>
<proteinExistence type="predicted"/>
<protein>
    <submittedName>
        <fullName evidence="1">Uncharacterized protein</fullName>
    </submittedName>
</protein>
<keyword evidence="2" id="KW-1185">Reference proteome</keyword>